<keyword evidence="5" id="KW-1185">Reference proteome</keyword>
<dbReference type="Proteomes" id="UP000001645">
    <property type="component" value="Chromosome 16"/>
</dbReference>
<evidence type="ECO:0000313" key="4">
    <source>
        <dbReference type="Ensembl" id="ENSMGAP00000033379.1"/>
    </source>
</evidence>
<evidence type="ECO:0008006" key="6">
    <source>
        <dbReference type="Google" id="ProtNLM"/>
    </source>
</evidence>
<name>A0A803YNN1_MELGA</name>
<dbReference type="PANTHER" id="PTHR46488:SF1">
    <property type="entry name" value="AP-5 COMPLEX SUBUNIT ZETA-1"/>
    <property type="match status" value="1"/>
</dbReference>
<dbReference type="InterPro" id="IPR028222">
    <property type="entry name" value="AP5Z1"/>
</dbReference>
<evidence type="ECO:0000259" key="3">
    <source>
        <dbReference type="Pfam" id="PF25154"/>
    </source>
</evidence>
<dbReference type="Pfam" id="PF14764">
    <property type="entry name" value="SPG48"/>
    <property type="match status" value="1"/>
</dbReference>
<feature type="domain" description="AP-5 complex subunit zeta-1 ARM repeats" evidence="1">
    <location>
        <begin position="284"/>
        <end position="401"/>
    </location>
</feature>
<reference evidence="4 5" key="1">
    <citation type="journal article" date="2010" name="PLoS Biol.">
        <title>Multi-platform next-generation sequencing of the domestic turkey (Meleagris gallopavo): genome assembly and analysis.</title>
        <authorList>
            <person name="Dalloul R.A."/>
            <person name="Long J.A."/>
            <person name="Zimin A.V."/>
            <person name="Aslam L."/>
            <person name="Beal K."/>
            <person name="Blomberg L.A."/>
            <person name="Bouffard P."/>
            <person name="Burt D.W."/>
            <person name="Crasta O."/>
            <person name="Crooijmans R.P."/>
            <person name="Cooper K."/>
            <person name="Coulombe R.A."/>
            <person name="De S."/>
            <person name="Delany M.E."/>
            <person name="Dodgson J.B."/>
            <person name="Dong J.J."/>
            <person name="Evans C."/>
            <person name="Frederickson K.M."/>
            <person name="Flicek P."/>
            <person name="Florea L."/>
            <person name="Folkerts O."/>
            <person name="Groenen M.A."/>
            <person name="Harkins T.T."/>
            <person name="Herrero J."/>
            <person name="Hoffmann S."/>
            <person name="Megens H.J."/>
            <person name="Jiang A."/>
            <person name="de Jong P."/>
            <person name="Kaiser P."/>
            <person name="Kim H."/>
            <person name="Kim K.W."/>
            <person name="Kim S."/>
            <person name="Langenberger D."/>
            <person name="Lee M.K."/>
            <person name="Lee T."/>
            <person name="Mane S."/>
            <person name="Marcais G."/>
            <person name="Marz M."/>
            <person name="McElroy A.P."/>
            <person name="Modise T."/>
            <person name="Nefedov M."/>
            <person name="Notredame C."/>
            <person name="Paton I.R."/>
            <person name="Payne W.S."/>
            <person name="Pertea G."/>
            <person name="Prickett D."/>
            <person name="Puiu D."/>
            <person name="Qioa D."/>
            <person name="Raineri E."/>
            <person name="Ruffier M."/>
            <person name="Salzberg S.L."/>
            <person name="Schatz M.C."/>
            <person name="Scheuring C."/>
            <person name="Schmidt C.J."/>
            <person name="Schroeder S."/>
            <person name="Searle S.M."/>
            <person name="Smith E.J."/>
            <person name="Smith J."/>
            <person name="Sonstegard T.S."/>
            <person name="Stadler P.F."/>
            <person name="Tafer H."/>
            <person name="Tu Z.J."/>
            <person name="Van Tassell C.P."/>
            <person name="Vilella A.J."/>
            <person name="Williams K.P."/>
            <person name="Yorke J.A."/>
            <person name="Zhang L."/>
            <person name="Zhang H.B."/>
            <person name="Zhang X."/>
            <person name="Zhang Y."/>
            <person name="Reed K.M."/>
        </authorList>
    </citation>
    <scope>NUCLEOTIDE SEQUENCE [LARGE SCALE GENOMIC DNA]</scope>
</reference>
<accession>A0A803YNN1</accession>
<feature type="domain" description="AP-5 complex subunit zeta-1 C-terminal TPR" evidence="3">
    <location>
        <begin position="413"/>
        <end position="484"/>
    </location>
</feature>
<feature type="domain" description="AP-5 complex subunit zeta-1 N-terminal TPR" evidence="2">
    <location>
        <begin position="1"/>
        <end position="243"/>
    </location>
</feature>
<dbReference type="Ensembl" id="ENSMGAT00000029071.1">
    <property type="protein sequence ID" value="ENSMGAP00000033379.1"/>
    <property type="gene ID" value="ENSMGAG00000003768.2"/>
</dbReference>
<evidence type="ECO:0000259" key="1">
    <source>
        <dbReference type="Pfam" id="PF14764"/>
    </source>
</evidence>
<dbReference type="AlphaFoldDB" id="A0A803YNN1"/>
<dbReference type="PANTHER" id="PTHR46488">
    <property type="entry name" value="AP-5 COMPLEX SUBUNIT ZETA-1"/>
    <property type="match status" value="1"/>
</dbReference>
<protein>
    <recommendedName>
        <fullName evidence="6">Adaptor related protein complex 5 subunit zeta 1</fullName>
    </recommendedName>
</protein>
<dbReference type="GO" id="GO:0044599">
    <property type="term" value="C:AP-5 adaptor complex"/>
    <property type="evidence" value="ECO:0007669"/>
    <property type="project" value="InterPro"/>
</dbReference>
<organism evidence="4 5">
    <name type="scientific">Meleagris gallopavo</name>
    <name type="common">Wild turkey</name>
    <dbReference type="NCBI Taxonomy" id="9103"/>
    <lineage>
        <taxon>Eukaryota</taxon>
        <taxon>Metazoa</taxon>
        <taxon>Chordata</taxon>
        <taxon>Craniata</taxon>
        <taxon>Vertebrata</taxon>
        <taxon>Euteleostomi</taxon>
        <taxon>Archelosauria</taxon>
        <taxon>Archosauria</taxon>
        <taxon>Dinosauria</taxon>
        <taxon>Saurischia</taxon>
        <taxon>Theropoda</taxon>
        <taxon>Coelurosauria</taxon>
        <taxon>Aves</taxon>
        <taxon>Neognathae</taxon>
        <taxon>Galloanserae</taxon>
        <taxon>Galliformes</taxon>
        <taxon>Phasianidae</taxon>
        <taxon>Meleagridinae</taxon>
        <taxon>Meleagris</taxon>
    </lineage>
</organism>
<dbReference type="Pfam" id="PF25154">
    <property type="entry name" value="TPR_AP5Z1_C"/>
    <property type="match status" value="2"/>
</dbReference>
<dbReference type="InterPro" id="IPR056856">
    <property type="entry name" value="TPR_AP5Z1_C"/>
</dbReference>
<dbReference type="InterPro" id="IPR055450">
    <property type="entry name" value="AP5Z1_ARM"/>
</dbReference>
<feature type="domain" description="AP-5 complex subunit zeta-1 C-terminal TPR" evidence="3">
    <location>
        <begin position="490"/>
        <end position="686"/>
    </location>
</feature>
<dbReference type="GeneTree" id="ENSGT00390000017592"/>
<sequence>AVDCLQRLHLVLAASKSPRRLDARLVELLQAVLCSPKCPEQIQLLCAAILREMAPCDGLRLSCHRIHDTKLLSLVSSVLLAQVSGLTRQAAVSAVGQRVVKALEGRLPEGQSSRYLLPVLSNVISLSPEALTEEQINVVSKKMADWLRYASTQQGVAQPSGGFFSNPRTRQPGPVTEVDGAIATDFFTVLSLGQHYTEDQWLNMQTFSMLRKWLLCYGGKEMNTPNSGDKSEMDRSAMSVVSTSSTSSRLLPPRERLREKAFEYCQRLIEQSNRQALKKADGDLQKACLIEAVTIMDIICKQDSSYVYRAASFLKILHGRINGDATYARALLPIAQFFLNHGEMAAVDCDAIYKHLFTDIPAQLFHNSSLAFEFVLFCKDNSRLFTETSSIFRQRFPNLFKFLAWNSPPLIAEFVDILPFLLDVGTAIEIFHLLLDLPCLTAALDVQMRSSSLPSAERAACDPAVKPATCLEAFRNPLYRSAFHSLHLSCRVLSSQLVMLCKLRPALVVELSKELLEFSGTVSNIQNKEPIFTHVVWAIGEYMSVSYDKRCTVEQINRFFETLEAVLFEVTQVRPQASVPNYAPRAITVLMTALTKLAARSQDLIPRVSLFLSKMRTFVQSPAVTSVYCEEDREEILTRATELMNLLKMPSVAQFVFTPSVDVAHTRFQKEVNDTLPSALRIVTRLLEPAPGFVPG</sequence>
<dbReference type="InterPro" id="IPR056857">
    <property type="entry name" value="TPR_AP5Z1_N"/>
</dbReference>
<dbReference type="Pfam" id="PF25153">
    <property type="entry name" value="TPR_AP5Z1"/>
    <property type="match status" value="1"/>
</dbReference>
<reference evidence="4" key="3">
    <citation type="submission" date="2025-09" db="UniProtKB">
        <authorList>
            <consortium name="Ensembl"/>
        </authorList>
    </citation>
    <scope>IDENTIFICATION</scope>
</reference>
<evidence type="ECO:0000313" key="5">
    <source>
        <dbReference type="Proteomes" id="UP000001645"/>
    </source>
</evidence>
<proteinExistence type="predicted"/>
<reference evidence="4" key="2">
    <citation type="submission" date="2025-08" db="UniProtKB">
        <authorList>
            <consortium name="Ensembl"/>
        </authorList>
    </citation>
    <scope>IDENTIFICATION</scope>
</reference>
<gene>
    <name evidence="4" type="primary">AP5Z1</name>
</gene>
<dbReference type="Bgee" id="ENSMGAG00000003768">
    <property type="expression patterns" value="Expressed in breast and 17 other cell types or tissues"/>
</dbReference>
<evidence type="ECO:0000259" key="2">
    <source>
        <dbReference type="Pfam" id="PF25153"/>
    </source>
</evidence>